<accession>A0A427A733</accession>
<feature type="coiled-coil region" evidence="1">
    <location>
        <begin position="173"/>
        <end position="200"/>
    </location>
</feature>
<protein>
    <submittedName>
        <fullName evidence="2">Uncharacterized protein</fullName>
    </submittedName>
</protein>
<proteinExistence type="predicted"/>
<dbReference type="AlphaFoldDB" id="A0A427A733"/>
<dbReference type="EMBL" id="AMZH03003524">
    <property type="protein sequence ID" value="RRT72057.1"/>
    <property type="molecule type" value="Genomic_DNA"/>
</dbReference>
<name>A0A427A733_ENSVE</name>
<sequence length="293" mass="32685">MVIKSMIEAWLAGLCLVIEGITHFMHLLCCLLYAFCHWTTEPAVEKPVFVEVELPLKRLKKLGNSLALALKPKLKPALSEGSSQKEKGVAHLWSMRDLYQVKAQAPDKPYMAREIVGLPKLPGDSPLKARWASLTPRYKVWTDRANAGKLKDESSLVAITVAKARANEAIAKLEKVQHGEAKAHEKVKALEKELQGLKGDLDVGMAKNRKIEEFLLVAWAVQKKVKKDLAINLSAAPKKARVTIAHYKESPGFKSGLEKMGGVSYELEYKIALTRFRTKQPRLEVKEISMPPS</sequence>
<evidence type="ECO:0000313" key="2">
    <source>
        <dbReference type="EMBL" id="RRT72057.1"/>
    </source>
</evidence>
<keyword evidence="1" id="KW-0175">Coiled coil</keyword>
<comment type="caution">
    <text evidence="2">The sequence shown here is derived from an EMBL/GenBank/DDBJ whole genome shotgun (WGS) entry which is preliminary data.</text>
</comment>
<evidence type="ECO:0000313" key="3">
    <source>
        <dbReference type="Proteomes" id="UP000287651"/>
    </source>
</evidence>
<dbReference type="Proteomes" id="UP000287651">
    <property type="component" value="Unassembled WGS sequence"/>
</dbReference>
<organism evidence="2 3">
    <name type="scientific">Ensete ventricosum</name>
    <name type="common">Abyssinian banana</name>
    <name type="synonym">Musa ensete</name>
    <dbReference type="NCBI Taxonomy" id="4639"/>
    <lineage>
        <taxon>Eukaryota</taxon>
        <taxon>Viridiplantae</taxon>
        <taxon>Streptophyta</taxon>
        <taxon>Embryophyta</taxon>
        <taxon>Tracheophyta</taxon>
        <taxon>Spermatophyta</taxon>
        <taxon>Magnoliopsida</taxon>
        <taxon>Liliopsida</taxon>
        <taxon>Zingiberales</taxon>
        <taxon>Musaceae</taxon>
        <taxon>Ensete</taxon>
    </lineage>
</organism>
<evidence type="ECO:0000256" key="1">
    <source>
        <dbReference type="SAM" id="Coils"/>
    </source>
</evidence>
<gene>
    <name evidence="2" type="ORF">B296_00005137</name>
</gene>
<reference evidence="2 3" key="1">
    <citation type="journal article" date="2014" name="Agronomy (Basel)">
        <title>A Draft Genome Sequence for Ensete ventricosum, the Drought-Tolerant Tree Against Hunger.</title>
        <authorList>
            <person name="Harrison J."/>
            <person name="Moore K.A."/>
            <person name="Paszkiewicz K."/>
            <person name="Jones T."/>
            <person name="Grant M."/>
            <person name="Ambacheew D."/>
            <person name="Muzemil S."/>
            <person name="Studholme D.J."/>
        </authorList>
    </citation>
    <scope>NUCLEOTIDE SEQUENCE [LARGE SCALE GENOMIC DNA]</scope>
</reference>